<feature type="domain" description="DUF306" evidence="2">
    <location>
        <begin position="49"/>
        <end position="156"/>
    </location>
</feature>
<keyword evidence="4" id="KW-1185">Reference proteome</keyword>
<evidence type="ECO:0000256" key="1">
    <source>
        <dbReference type="SAM" id="SignalP"/>
    </source>
</evidence>
<dbReference type="Pfam" id="PF03724">
    <property type="entry name" value="META"/>
    <property type="match status" value="2"/>
</dbReference>
<comment type="caution">
    <text evidence="3">The sequence shown here is derived from an EMBL/GenBank/DDBJ whole genome shotgun (WGS) entry which is preliminary data.</text>
</comment>
<dbReference type="InterPro" id="IPR053147">
    <property type="entry name" value="Hsp_HslJ-like"/>
</dbReference>
<protein>
    <submittedName>
        <fullName evidence="3">META domain-containing protein</fullName>
    </submittedName>
</protein>
<sequence>MYRQKRHTQRTILTAAVAALVPLAVACGSEKSGTGEKAVGGSSSAEPAAAVTGVRWSIDSVTVDGTTHRAPSDAHVTIEAGGRSEGSYGCNTFSARTEGEGDRIRLSDPTATERACEGRPMAFENTLARTLTDGGELKTEVNDGWLTLTTSDGATIRLTRSKDAPLQGTEWTVTTPAAGSRAHLTFDPRKDTVSGSLGCNEVNARATVRDGRITLGVPAVTRMMCEDSLMDSERTLMKLFDSTVEYRIDHRTLTLTSENGTSVRAVAER</sequence>
<dbReference type="InterPro" id="IPR038670">
    <property type="entry name" value="HslJ-like_sf"/>
</dbReference>
<dbReference type="PANTHER" id="PTHR35535:SF2">
    <property type="entry name" value="DUF306 DOMAIN-CONTAINING PROTEIN"/>
    <property type="match status" value="1"/>
</dbReference>
<dbReference type="EMBL" id="BAAAIZ010000047">
    <property type="protein sequence ID" value="GAA1426154.1"/>
    <property type="molecule type" value="Genomic_DNA"/>
</dbReference>
<feature type="chain" id="PRO_5045940137" evidence="1">
    <location>
        <begin position="27"/>
        <end position="269"/>
    </location>
</feature>
<feature type="signal peptide" evidence="1">
    <location>
        <begin position="1"/>
        <end position="26"/>
    </location>
</feature>
<dbReference type="Gene3D" id="2.40.128.270">
    <property type="match status" value="2"/>
</dbReference>
<name>A0ABN1YZR6_9ACTN</name>
<reference evidence="3 4" key="1">
    <citation type="journal article" date="2019" name="Int. J. Syst. Evol. Microbiol.">
        <title>The Global Catalogue of Microorganisms (GCM) 10K type strain sequencing project: providing services to taxonomists for standard genome sequencing and annotation.</title>
        <authorList>
            <consortium name="The Broad Institute Genomics Platform"/>
            <consortium name="The Broad Institute Genome Sequencing Center for Infectious Disease"/>
            <person name="Wu L."/>
            <person name="Ma J."/>
        </authorList>
    </citation>
    <scope>NUCLEOTIDE SEQUENCE [LARGE SCALE GENOMIC DNA]</scope>
    <source>
        <strain evidence="3 4">JCM 11756</strain>
    </source>
</reference>
<dbReference type="PANTHER" id="PTHR35535">
    <property type="entry name" value="HEAT SHOCK PROTEIN HSLJ"/>
    <property type="match status" value="1"/>
</dbReference>
<dbReference type="InterPro" id="IPR005184">
    <property type="entry name" value="DUF306_Meta_HslJ"/>
</dbReference>
<proteinExistence type="predicted"/>
<keyword evidence="1" id="KW-0732">Signal</keyword>
<evidence type="ECO:0000313" key="3">
    <source>
        <dbReference type="EMBL" id="GAA1426154.1"/>
    </source>
</evidence>
<dbReference type="RefSeq" id="WP_344013950.1">
    <property type="nucleotide sequence ID" value="NZ_BAAAIZ010000047.1"/>
</dbReference>
<organism evidence="3 4">
    <name type="scientific">Streptomyces thermospinosisporus</name>
    <dbReference type="NCBI Taxonomy" id="161482"/>
    <lineage>
        <taxon>Bacteria</taxon>
        <taxon>Bacillati</taxon>
        <taxon>Actinomycetota</taxon>
        <taxon>Actinomycetes</taxon>
        <taxon>Kitasatosporales</taxon>
        <taxon>Streptomycetaceae</taxon>
        <taxon>Streptomyces</taxon>
    </lineage>
</organism>
<feature type="domain" description="DUF306" evidence="2">
    <location>
        <begin position="164"/>
        <end position="263"/>
    </location>
</feature>
<accession>A0ABN1YZR6</accession>
<dbReference type="Proteomes" id="UP001500973">
    <property type="component" value="Unassembled WGS sequence"/>
</dbReference>
<dbReference type="PROSITE" id="PS51257">
    <property type="entry name" value="PROKAR_LIPOPROTEIN"/>
    <property type="match status" value="1"/>
</dbReference>
<evidence type="ECO:0000313" key="4">
    <source>
        <dbReference type="Proteomes" id="UP001500973"/>
    </source>
</evidence>
<gene>
    <name evidence="3" type="ORF">GCM10009601_34480</name>
</gene>
<evidence type="ECO:0000259" key="2">
    <source>
        <dbReference type="Pfam" id="PF03724"/>
    </source>
</evidence>